<dbReference type="AlphaFoldDB" id="A0A0F9TKG1"/>
<protein>
    <submittedName>
        <fullName evidence="1">Uncharacterized protein</fullName>
    </submittedName>
</protein>
<sequence>MELNNIQKTKRLELERKDRLKFYGILSLRKGELEAEIAKKSFILSISITYTDSEAIMASRTAIKHIGVNPDDYLIPALLMKVDVDEIIRVPEGKVIKSPPLPQPAIIKIQKSNQDMISYIRLVFDQVGTESEKKVAERVIKKFKEKNVQS</sequence>
<proteinExistence type="predicted"/>
<accession>A0A0F9TKG1</accession>
<reference evidence="1" key="1">
    <citation type="journal article" date="2015" name="Nature">
        <title>Complex archaea that bridge the gap between prokaryotes and eukaryotes.</title>
        <authorList>
            <person name="Spang A."/>
            <person name="Saw J.H."/>
            <person name="Jorgensen S.L."/>
            <person name="Zaremba-Niedzwiedzka K."/>
            <person name="Martijn J."/>
            <person name="Lind A.E."/>
            <person name="van Eijk R."/>
            <person name="Schleper C."/>
            <person name="Guy L."/>
            <person name="Ettema T.J."/>
        </authorList>
    </citation>
    <scope>NUCLEOTIDE SEQUENCE</scope>
</reference>
<comment type="caution">
    <text evidence="1">The sequence shown here is derived from an EMBL/GenBank/DDBJ whole genome shotgun (WGS) entry which is preliminary data.</text>
</comment>
<organism evidence="1">
    <name type="scientific">marine sediment metagenome</name>
    <dbReference type="NCBI Taxonomy" id="412755"/>
    <lineage>
        <taxon>unclassified sequences</taxon>
        <taxon>metagenomes</taxon>
        <taxon>ecological metagenomes</taxon>
    </lineage>
</organism>
<gene>
    <name evidence="1" type="ORF">LCGC14_0641210</name>
</gene>
<name>A0A0F9TKG1_9ZZZZ</name>
<evidence type="ECO:0000313" key="1">
    <source>
        <dbReference type="EMBL" id="KKN49556.1"/>
    </source>
</evidence>
<dbReference type="EMBL" id="LAZR01001162">
    <property type="protein sequence ID" value="KKN49556.1"/>
    <property type="molecule type" value="Genomic_DNA"/>
</dbReference>